<sequence>MKLNLVGITKKSISNGPIAFQENDRKSWPQEKVLEEFDRSLPKEEPYINKQPLTTKSQAKPSLLSRDKIQRMIPYLPDFIQKDMEILVQNTLQNLDSFNAIHNFKQILDQEDAMLYQDTNDNLHMKFIYYSKIKPLRIYHEHVMPSTSRLIQQIKSFQVYPTKNGCSLVYAELQLGETSCNILQNQDLPIHMINNEIIRIVFTQKGFEKDGIYCIFRKYSQSEQYYIQLDIYHDQIDHSLAEQLDQYNKQDYKSLLIEDIYFECKDRDAGEKMIKVFQCISHRVIEIQSKFKNKSNIQMKTQSLRIMRVLMHFKFQLNLEDNI</sequence>
<dbReference type="RefSeq" id="XP_001456906.1">
    <property type="nucleotide sequence ID" value="XM_001456869.1"/>
</dbReference>
<dbReference type="InParanoid" id="A0E2J2"/>
<keyword evidence="2" id="KW-1185">Reference proteome</keyword>
<proteinExistence type="predicted"/>
<evidence type="ECO:0000313" key="1">
    <source>
        <dbReference type="EMBL" id="CAK89509.1"/>
    </source>
</evidence>
<gene>
    <name evidence="1" type="ORF">GSPATT00022681001</name>
</gene>
<accession>A0E2J2</accession>
<name>A0E2J2_PARTE</name>
<dbReference type="EMBL" id="CT868655">
    <property type="protein sequence ID" value="CAK89509.1"/>
    <property type="molecule type" value="Genomic_DNA"/>
</dbReference>
<dbReference type="Proteomes" id="UP000000600">
    <property type="component" value="Unassembled WGS sequence"/>
</dbReference>
<organism evidence="1 2">
    <name type="scientific">Paramecium tetraurelia</name>
    <dbReference type="NCBI Taxonomy" id="5888"/>
    <lineage>
        <taxon>Eukaryota</taxon>
        <taxon>Sar</taxon>
        <taxon>Alveolata</taxon>
        <taxon>Ciliophora</taxon>
        <taxon>Intramacronucleata</taxon>
        <taxon>Oligohymenophorea</taxon>
        <taxon>Peniculida</taxon>
        <taxon>Parameciidae</taxon>
        <taxon>Paramecium</taxon>
    </lineage>
</organism>
<reference evidence="1 2" key="1">
    <citation type="journal article" date="2006" name="Nature">
        <title>Global trends of whole-genome duplications revealed by the ciliate Paramecium tetraurelia.</title>
        <authorList>
            <consortium name="Genoscope"/>
            <person name="Aury J.-M."/>
            <person name="Jaillon O."/>
            <person name="Duret L."/>
            <person name="Noel B."/>
            <person name="Jubin C."/>
            <person name="Porcel B.M."/>
            <person name="Segurens B."/>
            <person name="Daubin V."/>
            <person name="Anthouard V."/>
            <person name="Aiach N."/>
            <person name="Arnaiz O."/>
            <person name="Billaut A."/>
            <person name="Beisson J."/>
            <person name="Blanc I."/>
            <person name="Bouhouche K."/>
            <person name="Camara F."/>
            <person name="Duharcourt S."/>
            <person name="Guigo R."/>
            <person name="Gogendeau D."/>
            <person name="Katinka M."/>
            <person name="Keller A.-M."/>
            <person name="Kissmehl R."/>
            <person name="Klotz C."/>
            <person name="Koll F."/>
            <person name="Le Moue A."/>
            <person name="Lepere C."/>
            <person name="Malinsky S."/>
            <person name="Nowacki M."/>
            <person name="Nowak J.K."/>
            <person name="Plattner H."/>
            <person name="Poulain J."/>
            <person name="Ruiz F."/>
            <person name="Serrano V."/>
            <person name="Zagulski M."/>
            <person name="Dessen P."/>
            <person name="Betermier M."/>
            <person name="Weissenbach J."/>
            <person name="Scarpelli C."/>
            <person name="Schachter V."/>
            <person name="Sperling L."/>
            <person name="Meyer E."/>
            <person name="Cohen J."/>
            <person name="Wincker P."/>
        </authorList>
    </citation>
    <scope>NUCLEOTIDE SEQUENCE [LARGE SCALE GENOMIC DNA]</scope>
    <source>
        <strain evidence="1 2">Stock d4-2</strain>
    </source>
</reference>
<dbReference type="GeneID" id="5042691"/>
<dbReference type="KEGG" id="ptm:GSPATT00022681001"/>
<evidence type="ECO:0000313" key="2">
    <source>
        <dbReference type="Proteomes" id="UP000000600"/>
    </source>
</evidence>
<protein>
    <submittedName>
        <fullName evidence="1">Uncharacterized protein</fullName>
    </submittedName>
</protein>
<dbReference type="HOGENOM" id="CLU_861834_0_0_1"/>
<dbReference type="AlphaFoldDB" id="A0E2J2"/>